<dbReference type="InterPro" id="IPR011989">
    <property type="entry name" value="ARM-like"/>
</dbReference>
<feature type="compositionally biased region" description="Polar residues" evidence="1">
    <location>
        <begin position="381"/>
        <end position="392"/>
    </location>
</feature>
<dbReference type="Pfam" id="PF23099">
    <property type="entry name" value="UTP20_C"/>
    <property type="match status" value="1"/>
</dbReference>
<feature type="compositionally biased region" description="Basic and acidic residues" evidence="1">
    <location>
        <begin position="341"/>
        <end position="356"/>
    </location>
</feature>
<feature type="domain" description="U3 small nucleolar RNA-associated protein 20 N-terminal" evidence="2">
    <location>
        <begin position="6"/>
        <end position="175"/>
    </location>
</feature>
<evidence type="ECO:0000259" key="2">
    <source>
        <dbReference type="Pfam" id="PF07539"/>
    </source>
</evidence>
<dbReference type="InterPro" id="IPR016024">
    <property type="entry name" value="ARM-type_fold"/>
</dbReference>
<dbReference type="GO" id="GO:0032040">
    <property type="term" value="C:small-subunit processome"/>
    <property type="evidence" value="ECO:0007669"/>
    <property type="project" value="TreeGrafter"/>
</dbReference>
<comment type="caution">
    <text evidence="5">The sequence shown here is derived from an EMBL/GenBank/DDBJ whole genome shotgun (WGS) entry which is preliminary data.</text>
</comment>
<dbReference type="EMBL" id="WNYA01000004">
    <property type="protein sequence ID" value="KAG8578423.1"/>
    <property type="molecule type" value="Genomic_DNA"/>
</dbReference>
<dbReference type="InterPro" id="IPR052575">
    <property type="entry name" value="SSU_processome_comp_20"/>
</dbReference>
<evidence type="ECO:0008006" key="7">
    <source>
        <dbReference type="Google" id="ProtNLM"/>
    </source>
</evidence>
<feature type="region of interest" description="Disordered" evidence="1">
    <location>
        <begin position="336"/>
        <end position="402"/>
    </location>
</feature>
<proteinExistence type="predicted"/>
<feature type="domain" description="U3 small nucleolar RNA-associated protein 20" evidence="3">
    <location>
        <begin position="455"/>
        <end position="671"/>
    </location>
</feature>
<dbReference type="InterPro" id="IPR057525">
    <property type="entry name" value="UTP20_C"/>
</dbReference>
<dbReference type="InterPro" id="IPR046523">
    <property type="entry name" value="UTP20_dom"/>
</dbReference>
<evidence type="ECO:0000259" key="3">
    <source>
        <dbReference type="Pfam" id="PF20416"/>
    </source>
</evidence>
<dbReference type="SUPFAM" id="SSF48371">
    <property type="entry name" value="ARM repeat"/>
    <property type="match status" value="1"/>
</dbReference>
<protein>
    <recommendedName>
        <fullName evidence="7">Small subunit processome component 20 homolog</fullName>
    </recommendedName>
</protein>
<keyword evidence="6" id="KW-1185">Reference proteome</keyword>
<dbReference type="InterPro" id="IPR011430">
    <property type="entry name" value="UTP20_N"/>
</dbReference>
<name>A0AAV7C1W9_ENGPU</name>
<dbReference type="Gene3D" id="1.25.10.10">
    <property type="entry name" value="Leucine-rich Repeat Variant"/>
    <property type="match status" value="1"/>
</dbReference>
<dbReference type="Proteomes" id="UP000824782">
    <property type="component" value="Unassembled WGS sequence"/>
</dbReference>
<dbReference type="Pfam" id="PF07539">
    <property type="entry name" value="UTP20_N"/>
    <property type="match status" value="1"/>
</dbReference>
<accession>A0AAV7C1W9</accession>
<dbReference type="PANTHER" id="PTHR17695:SF11">
    <property type="entry name" value="SMALL SUBUNIT PROCESSOME COMPONENT 20 HOMOLOG"/>
    <property type="match status" value="1"/>
</dbReference>
<reference evidence="5" key="1">
    <citation type="thesis" date="2020" institute="ProQuest LLC" country="789 East Eisenhower Parkway, Ann Arbor, MI, USA">
        <title>Comparative Genomics and Chromosome Evolution.</title>
        <authorList>
            <person name="Mudd A.B."/>
        </authorList>
    </citation>
    <scope>NUCLEOTIDE SEQUENCE</scope>
    <source>
        <strain evidence="5">237g6f4</strain>
        <tissue evidence="5">Blood</tissue>
    </source>
</reference>
<evidence type="ECO:0000313" key="6">
    <source>
        <dbReference type="Proteomes" id="UP000824782"/>
    </source>
</evidence>
<dbReference type="AlphaFoldDB" id="A0AAV7C1W9"/>
<evidence type="ECO:0000313" key="5">
    <source>
        <dbReference type="EMBL" id="KAG8578423.1"/>
    </source>
</evidence>
<dbReference type="GO" id="GO:0030686">
    <property type="term" value="C:90S preribosome"/>
    <property type="evidence" value="ECO:0007669"/>
    <property type="project" value="TreeGrafter"/>
</dbReference>
<organism evidence="5 6">
    <name type="scientific">Engystomops pustulosus</name>
    <name type="common">Tungara frog</name>
    <name type="synonym">Physalaemus pustulosus</name>
    <dbReference type="NCBI Taxonomy" id="76066"/>
    <lineage>
        <taxon>Eukaryota</taxon>
        <taxon>Metazoa</taxon>
        <taxon>Chordata</taxon>
        <taxon>Craniata</taxon>
        <taxon>Vertebrata</taxon>
        <taxon>Euteleostomi</taxon>
        <taxon>Amphibia</taxon>
        <taxon>Batrachia</taxon>
        <taxon>Anura</taxon>
        <taxon>Neobatrachia</taxon>
        <taxon>Hyloidea</taxon>
        <taxon>Leptodactylidae</taxon>
        <taxon>Leiuperinae</taxon>
        <taxon>Engystomops</taxon>
    </lineage>
</organism>
<dbReference type="Pfam" id="PF20416">
    <property type="entry name" value="UTP20"/>
    <property type="match status" value="1"/>
</dbReference>
<sequence length="1197" mass="136564">MNTGKLTQDTEVDILETVQNLLRHCLYPTNFLKPIAKLFASLQNKFSRQTLCTTFQVLSELDPKLEYITDDVVKLNAFDEKHLDEIHFDVRLTAFQKATSFIKEMKSIDTNYILPVMYSCFHTIQLGDMSLSDNAVLLLTAVMERLAAIKRSGPHFQELISRNLLESLRNGLKSKVETIKHDYTILLSNLIRTFPKNPEFSDLVQLTNYTDPEMDFFENMKHIQMHRRARALRKLAKHLSEGKVVLSSKCLQNYIVPYATNTIFDETMHKYEHMLSASVEMIGSVCKCVSWSSYTYYLKHYIHVLQAGKIDQKLGVSLLVTVLDAFHFDRETLQKHLQTADTKDGEDSKTDVKDSMNDVEDELEMEMEPEEEEEQMEVQEADSSNTNDTPCKNQGKPGQNKHFFTYPRNRDDLASFITHIQQTVTNNILPKLQKILDAKVKRDEEHKSVKSKVVNDEEVVRVPIAFAIVKLMQTLPQEVMEANLPSILLKVCVLLRNQAQEIRDIARNTLIKILETLGPRYFHYILKEMQTVLVKGYQVHVLTFTVNLLLKGLSPNLKCGDLDGCIDSLIQIFNHELFGNVAEEKEVKGIVSKVMEARSSKSFDSYEILAKFVGKEYVVKLILPLKEVLEKTTSLKVARKVQDAFKRIVMGFVANEGMTAESILLLSYGLISENLPLLTNKEKNKNSQMPPPDPRLKPQSCLIIKPPPPRGGVKAAVSTKTNMHILVDAGLKLLHSSLKISKVDYSENNVLEMLDPFVTMLLGCLQSKDVQVITGALQSYICLLKSPLPSVQNNREQLTKLLFILLKDYAKAGVGHGQNFQLVDSCFKCVTKLVRYTKGTITEKQLHVLLGYAEEDLYDSSRRATAFGLLKAIVFRKLIVPEMEEVMKKVAKLAITSQSESVRLQCRQIYLRYLLDYPLGPKIDDNLQFIIAQLNYEYEDGRESALEMIAYLVQAFPLVILNKYSGLIFVPLALLMVNDDSTKCKKMGSLATKALIGKIDAEQKNLLFSLSTQWLNDAKPSQKRLGALICGLFAEVEGVEFELRLDTVLKKIEQEINPVNFENLQKAKEEKATDRLLFSLLTLLTKLIKECNVMSLKKHRQLMHQICAHVQSHLWHPHSWVWLTSSQIFGQLFSLHKPEELVRKSMATKKKKQSELPEFFLADQLEKKMKDLALAFYHQLQSKFLDQSLGEQVHKKS</sequence>
<gene>
    <name evidence="5" type="ORF">GDO81_010484</name>
</gene>
<feature type="compositionally biased region" description="Acidic residues" evidence="1">
    <location>
        <begin position="357"/>
        <end position="380"/>
    </location>
</feature>
<dbReference type="PANTHER" id="PTHR17695">
    <property type="entry name" value="SMALL SUBUNIT PROCESSOME COMPONENT 20 HOMOLOG"/>
    <property type="match status" value="1"/>
</dbReference>
<evidence type="ECO:0000256" key="1">
    <source>
        <dbReference type="SAM" id="MobiDB-lite"/>
    </source>
</evidence>
<evidence type="ECO:0000259" key="4">
    <source>
        <dbReference type="Pfam" id="PF23099"/>
    </source>
</evidence>
<feature type="domain" description="U3 small nucleolar RNA-associated protein 20 C-terminal" evidence="4">
    <location>
        <begin position="1023"/>
        <end position="1195"/>
    </location>
</feature>